<accession>A0A811V1M5</accession>
<keyword evidence="3" id="KW-1185">Reference proteome</keyword>
<feature type="compositionally biased region" description="Low complexity" evidence="1">
    <location>
        <begin position="22"/>
        <end position="36"/>
    </location>
</feature>
<name>A0A811V1M5_CERCA</name>
<dbReference type="EMBL" id="CAJHJT010000034">
    <property type="protein sequence ID" value="CAD7004235.1"/>
    <property type="molecule type" value="Genomic_DNA"/>
</dbReference>
<feature type="region of interest" description="Disordered" evidence="1">
    <location>
        <begin position="59"/>
        <end position="79"/>
    </location>
</feature>
<evidence type="ECO:0000313" key="2">
    <source>
        <dbReference type="EMBL" id="CAD7004235.1"/>
    </source>
</evidence>
<feature type="compositionally biased region" description="Polar residues" evidence="1">
    <location>
        <begin position="1"/>
        <end position="21"/>
    </location>
</feature>
<gene>
    <name evidence="2" type="ORF">CCAP1982_LOCUS12654</name>
</gene>
<dbReference type="Proteomes" id="UP000606786">
    <property type="component" value="Unassembled WGS sequence"/>
</dbReference>
<evidence type="ECO:0000313" key="3">
    <source>
        <dbReference type="Proteomes" id="UP000606786"/>
    </source>
</evidence>
<reference evidence="2" key="1">
    <citation type="submission" date="2020-11" db="EMBL/GenBank/DDBJ databases">
        <authorList>
            <person name="Whitehead M."/>
        </authorList>
    </citation>
    <scope>NUCLEOTIDE SEQUENCE</scope>
    <source>
        <strain evidence="2">EGII</strain>
    </source>
</reference>
<sequence>MQDNNNKTSSNLNDDTNTKIHQPQQQQRQTNLQQLSTLPLCKTTTITTLALMSTYRAQNTQMTSHKGHHLSRTEPSRAK</sequence>
<comment type="caution">
    <text evidence="2">The sequence shown here is derived from an EMBL/GenBank/DDBJ whole genome shotgun (WGS) entry which is preliminary data.</text>
</comment>
<feature type="non-terminal residue" evidence="2">
    <location>
        <position position="79"/>
    </location>
</feature>
<evidence type="ECO:0000256" key="1">
    <source>
        <dbReference type="SAM" id="MobiDB-lite"/>
    </source>
</evidence>
<organism evidence="2 3">
    <name type="scientific">Ceratitis capitata</name>
    <name type="common">Mediterranean fruit fly</name>
    <name type="synonym">Tephritis capitata</name>
    <dbReference type="NCBI Taxonomy" id="7213"/>
    <lineage>
        <taxon>Eukaryota</taxon>
        <taxon>Metazoa</taxon>
        <taxon>Ecdysozoa</taxon>
        <taxon>Arthropoda</taxon>
        <taxon>Hexapoda</taxon>
        <taxon>Insecta</taxon>
        <taxon>Pterygota</taxon>
        <taxon>Neoptera</taxon>
        <taxon>Endopterygota</taxon>
        <taxon>Diptera</taxon>
        <taxon>Brachycera</taxon>
        <taxon>Muscomorpha</taxon>
        <taxon>Tephritoidea</taxon>
        <taxon>Tephritidae</taxon>
        <taxon>Ceratitis</taxon>
        <taxon>Ceratitis</taxon>
    </lineage>
</organism>
<protein>
    <submittedName>
        <fullName evidence="2">(Mediterranean fruit fly) hypothetical protein</fullName>
    </submittedName>
</protein>
<dbReference type="AlphaFoldDB" id="A0A811V1M5"/>
<feature type="region of interest" description="Disordered" evidence="1">
    <location>
        <begin position="1"/>
        <end position="36"/>
    </location>
</feature>
<proteinExistence type="predicted"/>